<dbReference type="RefSeq" id="WP_125245416.1">
    <property type="nucleotide sequence ID" value="NZ_RSED01000030.1"/>
</dbReference>
<sequence>MHSITTQVLGNVQLAALRGMLAMFGEVFEDIDTYTGSQPDDRYLSQLLSRDDFIAIAAMSGGQVIGGLAAYVLHKFEQQRSEIYIYDLAVRLEHRRQGVATALICALRGLARERGAYVILVQADKGDAPAIALYNKLGVQEDVLHFDINP</sequence>
<organism evidence="4 5">
    <name type="scientific">Aquabacterium soli</name>
    <dbReference type="NCBI Taxonomy" id="2493092"/>
    <lineage>
        <taxon>Bacteria</taxon>
        <taxon>Pseudomonadati</taxon>
        <taxon>Pseudomonadota</taxon>
        <taxon>Betaproteobacteria</taxon>
        <taxon>Burkholderiales</taxon>
        <taxon>Aquabacterium</taxon>
    </lineage>
</organism>
<keyword evidence="2" id="KW-0012">Acyltransferase</keyword>
<dbReference type="InterPro" id="IPR016181">
    <property type="entry name" value="Acyl_CoA_acyltransferase"/>
</dbReference>
<evidence type="ECO:0000259" key="3">
    <source>
        <dbReference type="PROSITE" id="PS51186"/>
    </source>
</evidence>
<dbReference type="SUPFAM" id="SSF55729">
    <property type="entry name" value="Acyl-CoA N-acyltransferases (Nat)"/>
    <property type="match status" value="1"/>
</dbReference>
<gene>
    <name evidence="4" type="primary">aac(3)-I</name>
    <name evidence="4" type="ORF">EIP75_22330</name>
</gene>
<reference evidence="4 5" key="1">
    <citation type="submission" date="2018-12" db="EMBL/GenBank/DDBJ databases">
        <title>The whole draft genome of Aquabacterium sp. SJQ9.</title>
        <authorList>
            <person name="Sun L."/>
            <person name="Gao X."/>
            <person name="Chen W."/>
            <person name="Huang K."/>
        </authorList>
    </citation>
    <scope>NUCLEOTIDE SEQUENCE [LARGE SCALE GENOMIC DNA]</scope>
    <source>
        <strain evidence="4 5">SJQ9</strain>
    </source>
</reference>
<protein>
    <submittedName>
        <fullName evidence="4">AAC(3)-I family aminoglycoside N-acetyltransferase</fullName>
    </submittedName>
</protein>
<evidence type="ECO:0000256" key="1">
    <source>
        <dbReference type="ARBA" id="ARBA00022679"/>
    </source>
</evidence>
<proteinExistence type="predicted"/>
<dbReference type="InterPro" id="IPR000182">
    <property type="entry name" value="GNAT_dom"/>
</dbReference>
<keyword evidence="5" id="KW-1185">Reference proteome</keyword>
<dbReference type="Pfam" id="PF00583">
    <property type="entry name" value="Acetyltransf_1"/>
    <property type="match status" value="1"/>
</dbReference>
<dbReference type="EMBL" id="RSED01000030">
    <property type="protein sequence ID" value="RRS00994.1"/>
    <property type="molecule type" value="Genomic_DNA"/>
</dbReference>
<name>A0A426V260_9BURK</name>
<dbReference type="Proteomes" id="UP000269265">
    <property type="component" value="Unassembled WGS sequence"/>
</dbReference>
<dbReference type="GO" id="GO:0016747">
    <property type="term" value="F:acyltransferase activity, transferring groups other than amino-acyl groups"/>
    <property type="evidence" value="ECO:0007669"/>
    <property type="project" value="InterPro"/>
</dbReference>
<feature type="domain" description="N-acetyltransferase" evidence="3">
    <location>
        <begin position="7"/>
        <end position="150"/>
    </location>
</feature>
<dbReference type="InterPro" id="IPR050832">
    <property type="entry name" value="Bact_Acetyltransf"/>
</dbReference>
<accession>A0A426V260</accession>
<dbReference type="OrthoDB" id="9796129at2"/>
<evidence type="ECO:0000256" key="2">
    <source>
        <dbReference type="ARBA" id="ARBA00023315"/>
    </source>
</evidence>
<evidence type="ECO:0000313" key="4">
    <source>
        <dbReference type="EMBL" id="RRS00994.1"/>
    </source>
</evidence>
<dbReference type="AlphaFoldDB" id="A0A426V260"/>
<keyword evidence="1 4" id="KW-0808">Transferase</keyword>
<dbReference type="CDD" id="cd04301">
    <property type="entry name" value="NAT_SF"/>
    <property type="match status" value="1"/>
</dbReference>
<dbReference type="PROSITE" id="PS51186">
    <property type="entry name" value="GNAT"/>
    <property type="match status" value="1"/>
</dbReference>
<comment type="caution">
    <text evidence="4">The sequence shown here is derived from an EMBL/GenBank/DDBJ whole genome shotgun (WGS) entry which is preliminary data.</text>
</comment>
<evidence type="ECO:0000313" key="5">
    <source>
        <dbReference type="Proteomes" id="UP000269265"/>
    </source>
</evidence>
<dbReference type="NCBIfam" id="NF033083">
    <property type="entry name" value="AAC_3_I"/>
    <property type="match status" value="1"/>
</dbReference>
<dbReference type="Gene3D" id="3.40.630.30">
    <property type="match status" value="1"/>
</dbReference>
<dbReference type="PANTHER" id="PTHR43877">
    <property type="entry name" value="AMINOALKYLPHOSPHONATE N-ACETYLTRANSFERASE-RELATED-RELATED"/>
    <property type="match status" value="1"/>
</dbReference>